<dbReference type="Pfam" id="PF01041">
    <property type="entry name" value="DegT_DnrJ_EryC1"/>
    <property type="match status" value="1"/>
</dbReference>
<dbReference type="Gene3D" id="3.90.1150.10">
    <property type="entry name" value="Aspartate Aminotransferase, domain 1"/>
    <property type="match status" value="1"/>
</dbReference>
<evidence type="ECO:0000313" key="6">
    <source>
        <dbReference type="EMBL" id="KKR32876.1"/>
    </source>
</evidence>
<comment type="similarity">
    <text evidence="2 5">Belongs to the DegT/DnrJ/EryC1 family.</text>
</comment>
<dbReference type="PANTHER" id="PTHR30244">
    <property type="entry name" value="TRANSAMINASE"/>
    <property type="match status" value="1"/>
</dbReference>
<dbReference type="GO" id="GO:0000271">
    <property type="term" value="P:polysaccharide biosynthetic process"/>
    <property type="evidence" value="ECO:0007669"/>
    <property type="project" value="TreeGrafter"/>
</dbReference>
<sequence>MHIPLVNLQAQYKTIKKDIDEAIAGVVGRADFILGDEVEKFEKEFARYLGVKHCIGMGSGSHAILLALRVLGVGPGDEVITVPNTFISTILPILELGARPVLIEINPDTYQMDPERLRKAINKKTKVILPVHLYGCPAPMREIMEIAKKKHVSVLEDACQAHGSLINKKKCGRFGDLAAFSFYPGKNLGAYGDAGCVVTDNSTLANKLRAMRNIGQTEKYKHNIFGYNSRLDTIQAAVLSVKLKHLDNWNKKRRKIAALYDKLLASSPVVLPKIPDGNLSNFHLYVIRAKKRDQLLQFLHKNGVGAGVHYPIPVHLQKGVKDILGYKNGDFPVTEKYAKEILSLPLYPEMQENEVEYIVNIIKDFNKKESK</sequence>
<dbReference type="InterPro" id="IPR000653">
    <property type="entry name" value="DegT/StrS_aminotransferase"/>
</dbReference>
<proteinExistence type="inferred from homology"/>
<keyword evidence="1 4" id="KW-0663">Pyridoxal phosphate</keyword>
<name>A0A0G0Q6A1_9BACT</name>
<dbReference type="InterPro" id="IPR015422">
    <property type="entry name" value="PyrdxlP-dep_Trfase_small"/>
</dbReference>
<evidence type="ECO:0000256" key="3">
    <source>
        <dbReference type="PIRSR" id="PIRSR000390-1"/>
    </source>
</evidence>
<dbReference type="AlphaFoldDB" id="A0A0G0Q6A1"/>
<evidence type="ECO:0000256" key="4">
    <source>
        <dbReference type="PIRSR" id="PIRSR000390-2"/>
    </source>
</evidence>
<dbReference type="GO" id="GO:0008483">
    <property type="term" value="F:transaminase activity"/>
    <property type="evidence" value="ECO:0007669"/>
    <property type="project" value="TreeGrafter"/>
</dbReference>
<evidence type="ECO:0000256" key="2">
    <source>
        <dbReference type="ARBA" id="ARBA00037999"/>
    </source>
</evidence>
<accession>A0A0G0Q6A1</accession>
<protein>
    <submittedName>
        <fullName evidence="6">Glutamine-scyllo-inositol transaminase</fullName>
    </submittedName>
</protein>
<dbReference type="Proteomes" id="UP000034539">
    <property type="component" value="Unassembled WGS sequence"/>
</dbReference>
<dbReference type="EMBL" id="LBXN01000029">
    <property type="protein sequence ID" value="KKR32876.1"/>
    <property type="molecule type" value="Genomic_DNA"/>
</dbReference>
<feature type="modified residue" description="N6-(pyridoxal phosphate)lysine" evidence="4">
    <location>
        <position position="186"/>
    </location>
</feature>
<evidence type="ECO:0000256" key="1">
    <source>
        <dbReference type="ARBA" id="ARBA00022898"/>
    </source>
</evidence>
<dbReference type="SUPFAM" id="SSF53383">
    <property type="entry name" value="PLP-dependent transferases"/>
    <property type="match status" value="1"/>
</dbReference>
<comment type="caution">
    <text evidence="6">The sequence shown here is derived from an EMBL/GenBank/DDBJ whole genome shotgun (WGS) entry which is preliminary data.</text>
</comment>
<dbReference type="PATRIC" id="fig|1618450.3.peg.716"/>
<dbReference type="PIRSF" id="PIRSF000390">
    <property type="entry name" value="PLP_StrS"/>
    <property type="match status" value="1"/>
</dbReference>
<dbReference type="InterPro" id="IPR015424">
    <property type="entry name" value="PyrdxlP-dep_Trfase"/>
</dbReference>
<feature type="active site" description="Proton acceptor" evidence="3">
    <location>
        <position position="186"/>
    </location>
</feature>
<dbReference type="GO" id="GO:0030170">
    <property type="term" value="F:pyridoxal phosphate binding"/>
    <property type="evidence" value="ECO:0007669"/>
    <property type="project" value="TreeGrafter"/>
</dbReference>
<dbReference type="InterPro" id="IPR015421">
    <property type="entry name" value="PyrdxlP-dep_Trfase_major"/>
</dbReference>
<reference evidence="6 7" key="1">
    <citation type="journal article" date="2015" name="Nature">
        <title>rRNA introns, odd ribosomes, and small enigmatic genomes across a large radiation of phyla.</title>
        <authorList>
            <person name="Brown C.T."/>
            <person name="Hug L.A."/>
            <person name="Thomas B.C."/>
            <person name="Sharon I."/>
            <person name="Castelle C.J."/>
            <person name="Singh A."/>
            <person name="Wilkins M.J."/>
            <person name="Williams K.H."/>
            <person name="Banfield J.F."/>
        </authorList>
    </citation>
    <scope>NUCLEOTIDE SEQUENCE [LARGE SCALE GENOMIC DNA]</scope>
</reference>
<dbReference type="Gene3D" id="3.40.640.10">
    <property type="entry name" value="Type I PLP-dependent aspartate aminotransferase-like (Major domain)"/>
    <property type="match status" value="1"/>
</dbReference>
<dbReference type="PANTHER" id="PTHR30244:SF36">
    <property type="entry name" value="3-OXO-GLUCOSE-6-PHOSPHATE:GLUTAMATE AMINOTRANSFERASE"/>
    <property type="match status" value="1"/>
</dbReference>
<evidence type="ECO:0000256" key="5">
    <source>
        <dbReference type="RuleBase" id="RU004508"/>
    </source>
</evidence>
<evidence type="ECO:0000313" key="7">
    <source>
        <dbReference type="Proteomes" id="UP000034539"/>
    </source>
</evidence>
<organism evidence="6 7">
    <name type="scientific">Candidatus Gottesmanbacteria bacterium GW2011_GWC2_39_8</name>
    <dbReference type="NCBI Taxonomy" id="1618450"/>
    <lineage>
        <taxon>Bacteria</taxon>
        <taxon>Candidatus Gottesmaniibacteriota</taxon>
    </lineage>
</organism>
<dbReference type="CDD" id="cd00616">
    <property type="entry name" value="AHBA_syn"/>
    <property type="match status" value="1"/>
</dbReference>
<gene>
    <name evidence="6" type="ORF">UT63_C0029G0001</name>
</gene>